<sequence>MLSSRTNKRIGQAMHDYSMLSDGDQVLVAVSGGIDSLVLAWLLNHWQKKAPVKYGLRAVHIDMDVWNQEMNVPNPLSQVREQMRLTGLSVYIEKSLPLGVEERSCFTCSKLRRKQLFDLASRFKCNKIAFGHHKDDLLETLFINMFYSGNISTMVPVQELFSGRLSLIRPLAYIDKREVEEAAGRIGLTAVSNLCPLAGDTRREKVQKMLQDIYGQIPGAKASLFASMKNVREGYML</sequence>
<dbReference type="Proteomes" id="UP000717534">
    <property type="component" value="Unassembled WGS sequence"/>
</dbReference>
<reference evidence="3 4" key="1">
    <citation type="submission" date="2021-02" db="EMBL/GenBank/DDBJ databases">
        <title>Activity-based single-cell genomes from oceanic crustal fluid captures similar information to metagenomic and metatranscriptomic surveys with orders of magnitude less sampling.</title>
        <authorList>
            <person name="D'Angelo T.S."/>
            <person name="Orcutt B.N."/>
        </authorList>
    </citation>
    <scope>NUCLEOTIDE SEQUENCE [LARGE SCALE GENOMIC DNA]</scope>
    <source>
        <strain evidence="3">AH-315-G02</strain>
    </source>
</reference>
<dbReference type="SUPFAM" id="SSF52402">
    <property type="entry name" value="Adenine nucleotide alpha hydrolases-like"/>
    <property type="match status" value="1"/>
</dbReference>
<dbReference type="PANTHER" id="PTHR43686:SF1">
    <property type="entry name" value="AMINOTRAN_5 DOMAIN-CONTAINING PROTEIN"/>
    <property type="match status" value="1"/>
</dbReference>
<proteinExistence type="predicted"/>
<evidence type="ECO:0000313" key="3">
    <source>
        <dbReference type="EMBL" id="MBN4068324.1"/>
    </source>
</evidence>
<keyword evidence="4" id="KW-1185">Reference proteome</keyword>
<comment type="caution">
    <text evidence="3">The sequence shown here is derived from an EMBL/GenBank/DDBJ whole genome shotgun (WGS) entry which is preliminary data.</text>
</comment>
<dbReference type="InterPro" id="IPR014729">
    <property type="entry name" value="Rossmann-like_a/b/a_fold"/>
</dbReference>
<keyword evidence="1" id="KW-0808">Transferase</keyword>
<dbReference type="Gene3D" id="3.40.50.620">
    <property type="entry name" value="HUPs"/>
    <property type="match status" value="1"/>
</dbReference>
<dbReference type="Pfam" id="PF01171">
    <property type="entry name" value="ATP_bind_3"/>
    <property type="match status" value="1"/>
</dbReference>
<organism evidence="3 4">
    <name type="scientific">Desulfotalea psychrophila</name>
    <dbReference type="NCBI Taxonomy" id="84980"/>
    <lineage>
        <taxon>Bacteria</taxon>
        <taxon>Pseudomonadati</taxon>
        <taxon>Thermodesulfobacteriota</taxon>
        <taxon>Desulfobulbia</taxon>
        <taxon>Desulfobulbales</taxon>
        <taxon>Desulfocapsaceae</taxon>
        <taxon>Desulfotalea</taxon>
    </lineage>
</organism>
<dbReference type="PIRSF" id="PIRSF004976">
    <property type="entry name" value="ATPase_YdaO"/>
    <property type="match status" value="1"/>
</dbReference>
<accession>A0ABS3AT84</accession>
<evidence type="ECO:0000256" key="1">
    <source>
        <dbReference type="ARBA" id="ARBA00022679"/>
    </source>
</evidence>
<dbReference type="CDD" id="cd24138">
    <property type="entry name" value="TtcA-like"/>
    <property type="match status" value="1"/>
</dbReference>
<protein>
    <submittedName>
        <fullName evidence="3">tRNA 2-thiocytidine biosynthesis protein TtcA</fullName>
    </submittedName>
</protein>
<evidence type="ECO:0000313" key="4">
    <source>
        <dbReference type="Proteomes" id="UP000717534"/>
    </source>
</evidence>
<feature type="domain" description="tRNA(Ile)-lysidine/2-thiocytidine synthase N-terminal" evidence="2">
    <location>
        <begin position="25"/>
        <end position="185"/>
    </location>
</feature>
<dbReference type="EMBL" id="JAFITO010000010">
    <property type="protein sequence ID" value="MBN4068324.1"/>
    <property type="molecule type" value="Genomic_DNA"/>
</dbReference>
<evidence type="ECO:0000259" key="2">
    <source>
        <dbReference type="Pfam" id="PF01171"/>
    </source>
</evidence>
<dbReference type="PANTHER" id="PTHR43686">
    <property type="entry name" value="SULFURTRANSFERASE-RELATED"/>
    <property type="match status" value="1"/>
</dbReference>
<gene>
    <name evidence="3" type="ORF">JYU06_02215</name>
</gene>
<name>A0ABS3AT84_9BACT</name>
<dbReference type="InterPro" id="IPR035107">
    <property type="entry name" value="tRNA_thiolation_TtcA_Ctu1"/>
</dbReference>
<dbReference type="InterPro" id="IPR011063">
    <property type="entry name" value="TilS/TtcA_N"/>
</dbReference>